<keyword evidence="8" id="KW-0479">Metal-binding</keyword>
<evidence type="ECO:0000313" key="12">
    <source>
        <dbReference type="EMBL" id="CAH2283487.1"/>
    </source>
</evidence>
<dbReference type="GO" id="GO:0006955">
    <property type="term" value="P:immune response"/>
    <property type="evidence" value="ECO:0007669"/>
    <property type="project" value="TreeGrafter"/>
</dbReference>
<dbReference type="GO" id="GO:0009897">
    <property type="term" value="C:external side of plasma membrane"/>
    <property type="evidence" value="ECO:0007669"/>
    <property type="project" value="TreeGrafter"/>
</dbReference>
<dbReference type="SMART" id="SM00343">
    <property type="entry name" value="ZnF_C2HC"/>
    <property type="match status" value="1"/>
</dbReference>
<dbReference type="Proteomes" id="UP001295444">
    <property type="component" value="Chromosome 04"/>
</dbReference>
<name>A0AAD1W4W8_PELCU</name>
<dbReference type="Pfam" id="PF00001">
    <property type="entry name" value="7tm_1"/>
    <property type="match status" value="1"/>
</dbReference>
<evidence type="ECO:0000256" key="9">
    <source>
        <dbReference type="SAM" id="Phobius"/>
    </source>
</evidence>
<dbReference type="EMBL" id="OW240915">
    <property type="protein sequence ID" value="CAH2283487.1"/>
    <property type="molecule type" value="Genomic_DNA"/>
</dbReference>
<keyword evidence="8" id="KW-0863">Zinc-finger</keyword>
<keyword evidence="7" id="KW-0807">Transducer</keyword>
<comment type="subcellular location">
    <subcellularLocation>
        <location evidence="1">Membrane</location>
    </subcellularLocation>
</comment>
<dbReference type="InterPro" id="IPR001878">
    <property type="entry name" value="Znf_CCHC"/>
</dbReference>
<sequence>MQVDLIRGPLSNEEKQWRRTHNLCLYCGSAGHYAINCPNKSKRTIAMTAEGAQIQHQSKISDQLDSVTQPLFSLAQGEEASQVTLAIRLEDPAGLIGNTVILVILAKWEKLNSVTNIFILNLVISDLIFTVTFPFTTVSLISHWVFGEIMCKLVTAFFFTGFQSFVIFITLMTIDQYLIIVHSWSSTSSQKVRYAQMISVFAWVTSIIFSVPDIIIYTSIDESFDLPDCSVSSHGLAKWLTVGHYKHFVLFFLLPLLIVIVCYFGIVVKIITSNIRRRDRVLKLIFFIVLFFFVCWSPYNIIMFLIGITRSQPFNNFTNTKTRVGACQLPPWVGALKTVSTSPPMSTDLLSNHLKPCLLVKVVLAVGGPARRVKMGRQLCYMSRRRKNQLQLKRPVIEVLYRRLSTGPCLCEVLLGDVPLPGWCKPWMRARGLHKKPCPSGMRFKAFTLPTILRWPYTGILLDKGRKAPQTDLQPVRNRQGEGLRAVAPPHTHTRSDTREAATWEKRSGHWVLISSSPATGKNTHWTAKDELCGPGAWGLKEADVVSLLKPPSSAHKHRQT</sequence>
<keyword evidence="4" id="KW-0297">G-protein coupled receptor</keyword>
<keyword evidence="3 9" id="KW-1133">Transmembrane helix</keyword>
<evidence type="ECO:0000313" key="13">
    <source>
        <dbReference type="Proteomes" id="UP001295444"/>
    </source>
</evidence>
<dbReference type="InterPro" id="IPR000276">
    <property type="entry name" value="GPCR_Rhodpsn"/>
</dbReference>
<dbReference type="GO" id="GO:0019957">
    <property type="term" value="F:C-C chemokine binding"/>
    <property type="evidence" value="ECO:0007669"/>
    <property type="project" value="TreeGrafter"/>
</dbReference>
<dbReference type="SUPFAM" id="SSF57756">
    <property type="entry name" value="Retrovirus zinc finger-like domains"/>
    <property type="match status" value="1"/>
</dbReference>
<dbReference type="GO" id="GO:0060326">
    <property type="term" value="P:cell chemotaxis"/>
    <property type="evidence" value="ECO:0007669"/>
    <property type="project" value="TreeGrafter"/>
</dbReference>
<dbReference type="InterPro" id="IPR017452">
    <property type="entry name" value="GPCR_Rhodpsn_7TM"/>
</dbReference>
<keyword evidence="2 9" id="KW-0812">Transmembrane</keyword>
<evidence type="ECO:0000256" key="5">
    <source>
        <dbReference type="ARBA" id="ARBA00023136"/>
    </source>
</evidence>
<proteinExistence type="predicted"/>
<feature type="transmembrane region" description="Helical" evidence="9">
    <location>
        <begin position="248"/>
        <end position="272"/>
    </location>
</feature>
<feature type="domain" description="G-protein coupled receptors family 1 profile" evidence="11">
    <location>
        <begin position="97"/>
        <end position="305"/>
    </location>
</feature>
<dbReference type="Gene3D" id="1.20.1070.10">
    <property type="entry name" value="Rhodopsin 7-helix transmembrane proteins"/>
    <property type="match status" value="1"/>
</dbReference>
<feature type="domain" description="CCHC-type" evidence="10">
    <location>
        <begin position="24"/>
        <end position="39"/>
    </location>
</feature>
<dbReference type="GO" id="GO:0007204">
    <property type="term" value="P:positive regulation of cytosolic calcium ion concentration"/>
    <property type="evidence" value="ECO:0007669"/>
    <property type="project" value="TreeGrafter"/>
</dbReference>
<dbReference type="GO" id="GO:0003676">
    <property type="term" value="F:nucleic acid binding"/>
    <property type="evidence" value="ECO:0007669"/>
    <property type="project" value="InterPro"/>
</dbReference>
<evidence type="ECO:0000259" key="10">
    <source>
        <dbReference type="PROSITE" id="PS50158"/>
    </source>
</evidence>
<dbReference type="PROSITE" id="PS50158">
    <property type="entry name" value="ZF_CCHC"/>
    <property type="match status" value="1"/>
</dbReference>
<protein>
    <submittedName>
        <fullName evidence="12">C-C chemokine receptor type 3-like</fullName>
    </submittedName>
</protein>
<evidence type="ECO:0000256" key="7">
    <source>
        <dbReference type="ARBA" id="ARBA00023224"/>
    </source>
</evidence>
<dbReference type="PANTHER" id="PTHR10489">
    <property type="entry name" value="CELL ADHESION MOLECULE"/>
    <property type="match status" value="1"/>
</dbReference>
<reference evidence="12" key="1">
    <citation type="submission" date="2022-03" db="EMBL/GenBank/DDBJ databases">
        <authorList>
            <person name="Alioto T."/>
            <person name="Alioto T."/>
            <person name="Gomez Garrido J."/>
        </authorList>
    </citation>
    <scope>NUCLEOTIDE SEQUENCE</scope>
</reference>
<evidence type="ECO:0000256" key="8">
    <source>
        <dbReference type="PROSITE-ProRule" id="PRU00047"/>
    </source>
</evidence>
<dbReference type="PRINTS" id="PR00237">
    <property type="entry name" value="GPCRRHODOPSN"/>
</dbReference>
<evidence type="ECO:0000256" key="2">
    <source>
        <dbReference type="ARBA" id="ARBA00022692"/>
    </source>
</evidence>
<dbReference type="InterPro" id="IPR050119">
    <property type="entry name" value="CCR1-9-like"/>
</dbReference>
<evidence type="ECO:0000256" key="4">
    <source>
        <dbReference type="ARBA" id="ARBA00023040"/>
    </source>
</evidence>
<organism evidence="12 13">
    <name type="scientific">Pelobates cultripes</name>
    <name type="common">Western spadefoot toad</name>
    <dbReference type="NCBI Taxonomy" id="61616"/>
    <lineage>
        <taxon>Eukaryota</taxon>
        <taxon>Metazoa</taxon>
        <taxon>Chordata</taxon>
        <taxon>Craniata</taxon>
        <taxon>Vertebrata</taxon>
        <taxon>Euteleostomi</taxon>
        <taxon>Amphibia</taxon>
        <taxon>Batrachia</taxon>
        <taxon>Anura</taxon>
        <taxon>Pelobatoidea</taxon>
        <taxon>Pelobatidae</taxon>
        <taxon>Pelobates</taxon>
    </lineage>
</organism>
<feature type="transmembrane region" description="Helical" evidence="9">
    <location>
        <begin position="153"/>
        <end position="174"/>
    </location>
</feature>
<accession>A0AAD1W4W8</accession>
<dbReference type="PROSITE" id="PS50262">
    <property type="entry name" value="G_PROTEIN_RECEP_F1_2"/>
    <property type="match status" value="1"/>
</dbReference>
<dbReference type="GO" id="GO:0019722">
    <property type="term" value="P:calcium-mediated signaling"/>
    <property type="evidence" value="ECO:0007669"/>
    <property type="project" value="TreeGrafter"/>
</dbReference>
<dbReference type="GO" id="GO:0008270">
    <property type="term" value="F:zinc ion binding"/>
    <property type="evidence" value="ECO:0007669"/>
    <property type="project" value="UniProtKB-KW"/>
</dbReference>
<keyword evidence="8" id="KW-0862">Zinc</keyword>
<dbReference type="InterPro" id="IPR036875">
    <property type="entry name" value="Znf_CCHC_sf"/>
</dbReference>
<evidence type="ECO:0000256" key="6">
    <source>
        <dbReference type="ARBA" id="ARBA00023170"/>
    </source>
</evidence>
<feature type="transmembrane region" description="Helical" evidence="9">
    <location>
        <begin position="284"/>
        <end position="308"/>
    </location>
</feature>
<keyword evidence="6 12" id="KW-0675">Receptor</keyword>
<gene>
    <name evidence="12" type="ORF">PECUL_23A044308</name>
</gene>
<dbReference type="Gene3D" id="4.10.60.10">
    <property type="entry name" value="Zinc finger, CCHC-type"/>
    <property type="match status" value="1"/>
</dbReference>
<dbReference type="SUPFAM" id="SSF81321">
    <property type="entry name" value="Family A G protein-coupled receptor-like"/>
    <property type="match status" value="1"/>
</dbReference>
<evidence type="ECO:0000256" key="1">
    <source>
        <dbReference type="ARBA" id="ARBA00004370"/>
    </source>
</evidence>
<evidence type="ECO:0000259" key="11">
    <source>
        <dbReference type="PROSITE" id="PS50262"/>
    </source>
</evidence>
<dbReference type="GO" id="GO:0016493">
    <property type="term" value="F:C-C chemokine receptor activity"/>
    <property type="evidence" value="ECO:0007669"/>
    <property type="project" value="TreeGrafter"/>
</dbReference>
<feature type="transmembrane region" description="Helical" evidence="9">
    <location>
        <begin position="194"/>
        <end position="217"/>
    </location>
</feature>
<dbReference type="AlphaFoldDB" id="A0AAD1W4W8"/>
<evidence type="ECO:0000256" key="3">
    <source>
        <dbReference type="ARBA" id="ARBA00022989"/>
    </source>
</evidence>
<keyword evidence="13" id="KW-1185">Reference proteome</keyword>
<dbReference type="PANTHER" id="PTHR10489:SF948">
    <property type="entry name" value="C-C CHEMOKINE RECEPTOR TYPE 3"/>
    <property type="match status" value="1"/>
</dbReference>
<keyword evidence="5 9" id="KW-0472">Membrane</keyword>
<feature type="transmembrane region" description="Helical" evidence="9">
    <location>
        <begin position="117"/>
        <end position="141"/>
    </location>
</feature>